<name>A0A2H5Y5Y3_9CHLR</name>
<dbReference type="PANTHER" id="PTHR30050">
    <property type="entry name" value="CHROMOSOMAL REPLICATION INITIATOR PROTEIN DNAA"/>
    <property type="match status" value="1"/>
</dbReference>
<dbReference type="InterPro" id="IPR003593">
    <property type="entry name" value="AAA+_ATPase"/>
</dbReference>
<accession>A0A2H5Y5Y3</accession>
<dbReference type="Proteomes" id="UP000236642">
    <property type="component" value="Unassembled WGS sequence"/>
</dbReference>
<dbReference type="InterPro" id="IPR027417">
    <property type="entry name" value="P-loop_NTPase"/>
</dbReference>
<dbReference type="GO" id="GO:0006260">
    <property type="term" value="P:DNA replication"/>
    <property type="evidence" value="ECO:0007669"/>
    <property type="project" value="TreeGrafter"/>
</dbReference>
<feature type="compositionally biased region" description="Polar residues" evidence="1">
    <location>
        <begin position="33"/>
        <end position="42"/>
    </location>
</feature>
<dbReference type="Gene3D" id="3.40.50.300">
    <property type="entry name" value="P-loop containing nucleotide triphosphate hydrolases"/>
    <property type="match status" value="2"/>
</dbReference>
<dbReference type="SUPFAM" id="SSF52540">
    <property type="entry name" value="P-loop containing nucleoside triphosphate hydrolases"/>
    <property type="match status" value="2"/>
</dbReference>
<sequence>MKRIGDVWSSRGKSSSVDEKPQGEEATRPEPSSPVSGISSGATPAEEGAVPQAGAGLEACPHCGGLGYVSYDVPPGHPLFGRAVPCVCQAERQAAELRQRIRSTSPLRVLQDKRFETFLPDGLGLPPDRARSLRRAWERAQAFAERPEGWLVLRGGTGCGKTHLAAAIAHRLLERGVPALFVHVPDLLDELRATFHPEAESSYEERFWELREAPVLILDDLGAQQSTPWAQEKLFQLLDWRYNARLPTVITTNLPLEAFEPRLRSRLQDSRLVEVVVILAPDFRRGTPSTGPDLNLLPLLREMTFETFRDRPELSPRERDNLREALRMARAYAENPHGWLVLAGPYGSGKTHLAAAIAHVVASRGIPALFVGVPDLLDWLRAAFHPKSDQPYDQRFDEVKLAPFLVLDDLGTESATPWAREKLYQLLNYRYLAGAPTVITTATPLEHLDARIAARLSDETRVTVITLDLPPYRTPLRRREPRPMGREP</sequence>
<dbReference type="GO" id="GO:0005524">
    <property type="term" value="F:ATP binding"/>
    <property type="evidence" value="ECO:0007669"/>
    <property type="project" value="InterPro"/>
</dbReference>
<evidence type="ECO:0000313" key="3">
    <source>
        <dbReference type="EMBL" id="GBD08859.1"/>
    </source>
</evidence>
<dbReference type="CDD" id="cd00009">
    <property type="entry name" value="AAA"/>
    <property type="match status" value="2"/>
</dbReference>
<reference evidence="4" key="1">
    <citation type="submission" date="2017-09" db="EMBL/GenBank/DDBJ databases">
        <title>Metaegenomics of thermophilic ammonia-oxidizing enrichment culture.</title>
        <authorList>
            <person name="Kato S."/>
            <person name="Suzuki K."/>
        </authorList>
    </citation>
    <scope>NUCLEOTIDE SEQUENCE [LARGE SCALE GENOMIC DNA]</scope>
</reference>
<dbReference type="EMBL" id="BEHY01000019">
    <property type="protein sequence ID" value="GBD08859.1"/>
    <property type="molecule type" value="Genomic_DNA"/>
</dbReference>
<dbReference type="AlphaFoldDB" id="A0A2H5Y5Y3"/>
<dbReference type="PANTHER" id="PTHR30050:SF4">
    <property type="entry name" value="ATP-BINDING PROTEIN RV3427C IN INSERTION SEQUENCE-RELATED"/>
    <property type="match status" value="1"/>
</dbReference>
<proteinExistence type="predicted"/>
<feature type="compositionally biased region" description="Basic and acidic residues" evidence="1">
    <location>
        <begin position="16"/>
        <end position="28"/>
    </location>
</feature>
<dbReference type="InterPro" id="IPR002611">
    <property type="entry name" value="IstB_ATP-bd"/>
</dbReference>
<feature type="domain" description="AAA+ ATPase" evidence="2">
    <location>
        <begin position="336"/>
        <end position="466"/>
    </location>
</feature>
<evidence type="ECO:0000313" key="4">
    <source>
        <dbReference type="Proteomes" id="UP000236642"/>
    </source>
</evidence>
<feature type="domain" description="AAA+ ATPase" evidence="2">
    <location>
        <begin position="147"/>
        <end position="282"/>
    </location>
</feature>
<evidence type="ECO:0000259" key="2">
    <source>
        <dbReference type="SMART" id="SM00382"/>
    </source>
</evidence>
<gene>
    <name evidence="3" type="primary">dnaI</name>
    <name evidence="3" type="ORF">HRbin22_01102</name>
</gene>
<dbReference type="SMART" id="SM00382">
    <property type="entry name" value="AAA"/>
    <property type="match status" value="2"/>
</dbReference>
<feature type="region of interest" description="Disordered" evidence="1">
    <location>
        <begin position="1"/>
        <end position="49"/>
    </location>
</feature>
<dbReference type="Pfam" id="PF01695">
    <property type="entry name" value="IstB_IS21"/>
    <property type="match status" value="2"/>
</dbReference>
<protein>
    <submittedName>
        <fullName evidence="3">Primosomal protein DnaI</fullName>
    </submittedName>
</protein>
<evidence type="ECO:0000256" key="1">
    <source>
        <dbReference type="SAM" id="MobiDB-lite"/>
    </source>
</evidence>
<comment type="caution">
    <text evidence="3">The sequence shown here is derived from an EMBL/GenBank/DDBJ whole genome shotgun (WGS) entry which is preliminary data.</text>
</comment>
<organism evidence="3 4">
    <name type="scientific">Candidatus Thermoflexus japonica</name>
    <dbReference type="NCBI Taxonomy" id="2035417"/>
    <lineage>
        <taxon>Bacteria</taxon>
        <taxon>Bacillati</taxon>
        <taxon>Chloroflexota</taxon>
        <taxon>Thermoflexia</taxon>
        <taxon>Thermoflexales</taxon>
        <taxon>Thermoflexaceae</taxon>
        <taxon>Thermoflexus</taxon>
    </lineage>
</organism>